<gene>
    <name evidence="1" type="ORF">SAY86_003457</name>
</gene>
<sequence length="58" mass="6785">MADPVISLAKLKEIWNSQIQDENNWAFNKFWKENDTDPSAKSLETKIRYLIMDVIAVD</sequence>
<reference evidence="1 2" key="1">
    <citation type="journal article" date="2023" name="Hortic Res">
        <title>Pangenome of water caltrop reveals structural variations and asymmetric subgenome divergence after allopolyploidization.</title>
        <authorList>
            <person name="Zhang X."/>
            <person name="Chen Y."/>
            <person name="Wang L."/>
            <person name="Yuan Y."/>
            <person name="Fang M."/>
            <person name="Shi L."/>
            <person name="Lu R."/>
            <person name="Comes H.P."/>
            <person name="Ma Y."/>
            <person name="Chen Y."/>
            <person name="Huang G."/>
            <person name="Zhou Y."/>
            <person name="Zheng Z."/>
            <person name="Qiu Y."/>
        </authorList>
    </citation>
    <scope>NUCLEOTIDE SEQUENCE [LARGE SCALE GENOMIC DNA]</scope>
    <source>
        <strain evidence="1">F231</strain>
    </source>
</reference>
<proteinExistence type="predicted"/>
<name>A0AAN7MCT7_TRANT</name>
<protein>
    <submittedName>
        <fullName evidence="1">Uncharacterized protein</fullName>
    </submittedName>
</protein>
<evidence type="ECO:0000313" key="2">
    <source>
        <dbReference type="Proteomes" id="UP001346149"/>
    </source>
</evidence>
<dbReference type="EMBL" id="JAXQNO010000001">
    <property type="protein sequence ID" value="KAK4803640.1"/>
    <property type="molecule type" value="Genomic_DNA"/>
</dbReference>
<dbReference type="Proteomes" id="UP001346149">
    <property type="component" value="Unassembled WGS sequence"/>
</dbReference>
<dbReference type="AlphaFoldDB" id="A0AAN7MCT7"/>
<accession>A0AAN7MCT7</accession>
<evidence type="ECO:0000313" key="1">
    <source>
        <dbReference type="EMBL" id="KAK4803640.1"/>
    </source>
</evidence>
<comment type="caution">
    <text evidence="1">The sequence shown here is derived from an EMBL/GenBank/DDBJ whole genome shotgun (WGS) entry which is preliminary data.</text>
</comment>
<keyword evidence="2" id="KW-1185">Reference proteome</keyword>
<organism evidence="1 2">
    <name type="scientific">Trapa natans</name>
    <name type="common">Water chestnut</name>
    <dbReference type="NCBI Taxonomy" id="22666"/>
    <lineage>
        <taxon>Eukaryota</taxon>
        <taxon>Viridiplantae</taxon>
        <taxon>Streptophyta</taxon>
        <taxon>Embryophyta</taxon>
        <taxon>Tracheophyta</taxon>
        <taxon>Spermatophyta</taxon>
        <taxon>Magnoliopsida</taxon>
        <taxon>eudicotyledons</taxon>
        <taxon>Gunneridae</taxon>
        <taxon>Pentapetalae</taxon>
        <taxon>rosids</taxon>
        <taxon>malvids</taxon>
        <taxon>Myrtales</taxon>
        <taxon>Lythraceae</taxon>
        <taxon>Trapa</taxon>
    </lineage>
</organism>